<keyword evidence="2" id="KW-1185">Reference proteome</keyword>
<reference evidence="2" key="1">
    <citation type="journal article" date="2017" name="bioRxiv">
        <title>Comparative analysis of the genomes of Stylophora pistillata and Acropora digitifera provides evidence for extensive differences between species of corals.</title>
        <authorList>
            <person name="Voolstra C.R."/>
            <person name="Li Y."/>
            <person name="Liew Y.J."/>
            <person name="Baumgarten S."/>
            <person name="Zoccola D."/>
            <person name="Flot J.-F."/>
            <person name="Tambutte S."/>
            <person name="Allemand D."/>
            <person name="Aranda M."/>
        </authorList>
    </citation>
    <scope>NUCLEOTIDE SEQUENCE [LARGE SCALE GENOMIC DNA]</scope>
</reference>
<dbReference type="InterPro" id="IPR027417">
    <property type="entry name" value="P-loop_NTPase"/>
</dbReference>
<dbReference type="Gene3D" id="3.40.50.300">
    <property type="entry name" value="P-loop containing nucleotide triphosphate hydrolases"/>
    <property type="match status" value="1"/>
</dbReference>
<comment type="caution">
    <text evidence="1">The sequence shown here is derived from an EMBL/GenBank/DDBJ whole genome shotgun (WGS) entry which is preliminary data.</text>
</comment>
<gene>
    <name evidence="1" type="ORF">AWC38_SpisGene24302</name>
</gene>
<evidence type="ECO:0008006" key="3">
    <source>
        <dbReference type="Google" id="ProtNLM"/>
    </source>
</evidence>
<accession>A0A2B4R4U3</accession>
<dbReference type="Proteomes" id="UP000225706">
    <property type="component" value="Unassembled WGS sequence"/>
</dbReference>
<protein>
    <recommendedName>
        <fullName evidence="3">AIG1-type G domain-containing protein</fullName>
    </recommendedName>
</protein>
<evidence type="ECO:0000313" key="1">
    <source>
        <dbReference type="EMBL" id="PFX11839.1"/>
    </source>
</evidence>
<dbReference type="AlphaFoldDB" id="A0A2B4R4U3"/>
<evidence type="ECO:0000313" key="2">
    <source>
        <dbReference type="Proteomes" id="UP000225706"/>
    </source>
</evidence>
<dbReference type="OrthoDB" id="8954335at2759"/>
<proteinExistence type="predicted"/>
<name>A0A2B4R4U3_STYPI</name>
<organism evidence="1 2">
    <name type="scientific">Stylophora pistillata</name>
    <name type="common">Smooth cauliflower coral</name>
    <dbReference type="NCBI Taxonomy" id="50429"/>
    <lineage>
        <taxon>Eukaryota</taxon>
        <taxon>Metazoa</taxon>
        <taxon>Cnidaria</taxon>
        <taxon>Anthozoa</taxon>
        <taxon>Hexacorallia</taxon>
        <taxon>Scleractinia</taxon>
        <taxon>Astrocoeniina</taxon>
        <taxon>Pocilloporidae</taxon>
        <taxon>Stylophora</taxon>
    </lineage>
</organism>
<sequence>MWMMDFISEGLENVDSKDDSHLRDIIQKLNEDMDLLVFCLKMTEGRFYIDDKKVMKKLTEAFGKELWEHTVIALTFANRVQDPREGDENVYFKEELGLWQEAIDSFLKDELKIGPEIIQSLRILPTGYHTSKSRKLANCADWLPTFWMACFDASKNKGVINLLKMNKRRLIYKRRKPSDGINEGGEDPTPPIGGYIPINEDQEQSVFKRVWDILKPILGVVANIVLGPFVGQMIRWLLG</sequence>
<dbReference type="EMBL" id="LSMT01001829">
    <property type="protein sequence ID" value="PFX11839.1"/>
    <property type="molecule type" value="Genomic_DNA"/>
</dbReference>